<feature type="compositionally biased region" description="Polar residues" evidence="6">
    <location>
        <begin position="947"/>
        <end position="959"/>
    </location>
</feature>
<evidence type="ECO:0000313" key="11">
    <source>
        <dbReference type="RefSeq" id="XP_070143716.1"/>
    </source>
</evidence>
<comment type="subcellular location">
    <subcellularLocation>
        <location evidence="1">Cytoplasm</location>
    </subcellularLocation>
</comment>
<evidence type="ECO:0000313" key="10">
    <source>
        <dbReference type="RefSeq" id="XP_070143708.1"/>
    </source>
</evidence>
<feature type="compositionally biased region" description="Basic and acidic residues" evidence="6">
    <location>
        <begin position="53"/>
        <end position="69"/>
    </location>
</feature>
<evidence type="ECO:0000313" key="8">
    <source>
        <dbReference type="RefSeq" id="XP_070143706.1"/>
    </source>
</evidence>
<reference evidence="8 9" key="1">
    <citation type="submission" date="2025-05" db="UniProtKB">
        <authorList>
            <consortium name="RefSeq"/>
        </authorList>
    </citation>
    <scope>IDENTIFICATION</scope>
    <source>
        <strain evidence="8 9">14028-0561.14</strain>
        <tissue evidence="8 9">Whole fly</tissue>
    </source>
</reference>
<feature type="compositionally biased region" description="Basic and acidic residues" evidence="6">
    <location>
        <begin position="182"/>
        <end position="205"/>
    </location>
</feature>
<feature type="compositionally biased region" description="Polar residues" evidence="6">
    <location>
        <begin position="1"/>
        <end position="15"/>
    </location>
</feature>
<evidence type="ECO:0000256" key="1">
    <source>
        <dbReference type="ARBA" id="ARBA00004496"/>
    </source>
</evidence>
<keyword evidence="5" id="KW-0175">Coiled coil</keyword>
<feature type="region of interest" description="Disordered" evidence="6">
    <location>
        <begin position="1"/>
        <end position="227"/>
    </location>
</feature>
<feature type="compositionally biased region" description="Polar residues" evidence="6">
    <location>
        <begin position="684"/>
        <end position="695"/>
    </location>
</feature>
<comment type="similarity">
    <text evidence="4">Belongs to the synaptopodin family.</text>
</comment>
<dbReference type="RefSeq" id="XP_070143706.1">
    <property type="nucleotide sequence ID" value="XM_070287605.1"/>
</dbReference>
<feature type="compositionally biased region" description="Basic and acidic residues" evidence="6">
    <location>
        <begin position="116"/>
        <end position="127"/>
    </location>
</feature>
<evidence type="ECO:0000256" key="6">
    <source>
        <dbReference type="SAM" id="MobiDB-lite"/>
    </source>
</evidence>
<dbReference type="RefSeq" id="XP_070143708.1">
    <property type="nucleotide sequence ID" value="XM_070287607.1"/>
</dbReference>
<evidence type="ECO:0000313" key="7">
    <source>
        <dbReference type="Proteomes" id="UP001652661"/>
    </source>
</evidence>
<feature type="compositionally biased region" description="Polar residues" evidence="6">
    <location>
        <begin position="966"/>
        <end position="984"/>
    </location>
</feature>
<name>A0ABM4GLY2_DROKI</name>
<dbReference type="RefSeq" id="XP_070143716.1">
    <property type="nucleotide sequence ID" value="XM_070287615.1"/>
</dbReference>
<protein>
    <submittedName>
        <fullName evidence="8 9">Uncharacterized protein isoform X1</fullName>
    </submittedName>
</protein>
<accession>A0ABM4GLY2</accession>
<dbReference type="PANTHER" id="PTHR24217">
    <property type="entry name" value="PUTATIVE-RELATED"/>
    <property type="match status" value="1"/>
</dbReference>
<evidence type="ECO:0000256" key="3">
    <source>
        <dbReference type="ARBA" id="ARBA00022553"/>
    </source>
</evidence>
<keyword evidence="2" id="KW-0963">Cytoplasm</keyword>
<evidence type="ECO:0000256" key="2">
    <source>
        <dbReference type="ARBA" id="ARBA00022490"/>
    </source>
</evidence>
<feature type="region of interest" description="Disordered" evidence="6">
    <location>
        <begin position="672"/>
        <end position="695"/>
    </location>
</feature>
<evidence type="ECO:0000256" key="5">
    <source>
        <dbReference type="SAM" id="Coils"/>
    </source>
</evidence>
<evidence type="ECO:0000256" key="4">
    <source>
        <dbReference type="ARBA" id="ARBA00038161"/>
    </source>
</evidence>
<feature type="compositionally biased region" description="Acidic residues" evidence="6">
    <location>
        <begin position="128"/>
        <end position="156"/>
    </location>
</feature>
<dbReference type="RefSeq" id="XP_070143707.1">
    <property type="nucleotide sequence ID" value="XM_070287606.1"/>
</dbReference>
<dbReference type="Proteomes" id="UP001652661">
    <property type="component" value="Chromosome 4"/>
</dbReference>
<feature type="region of interest" description="Disordered" evidence="6">
    <location>
        <begin position="943"/>
        <end position="1008"/>
    </location>
</feature>
<keyword evidence="7" id="KW-1185">Reference proteome</keyword>
<proteinExistence type="inferred from homology"/>
<sequence>MDSTPEVNVAENGNSTEKELKNDEVTSTVTLAPNKESTSETESPAIETEQNESLDKIESTEKQVEEKSSITDASTDTIEKEIDSTEAVTDSDAKTTDPTFEELPVTDNPILIDSALKIEDDKPKVPIDVEEQDVNIEDTESGDDAEESFSEDEDPNEPATVSTESPAENHSKNETATQNESLNEKEKKDLVGKGEEGFSSDKVKSDSVQSELSLNKPTETEVKKPEEHIPVQTEFSETQTNEGVKPSDQKDFNNQIKEIISDIDINIKAQEKITQLKEQELKLIQKQNELANQIHEQQLLAQQLCDQNKLKQQQIQLEAEKKTEFDSQRFQQNGQPFQPITTQFQEPAHISKTNVDLRKIFTPATDTPEILPKNRKLYASSAFYSPTLHPTVEDQVELARRISHSLSDISNQTSKGQSMYVNRKKRSVKWVHEGGQDNCETNSPSLFEATTKLEKMPLKLVMNPKGQVRDYNSLKELINVETGLLSPDNCAELITALQLHQGRELFFSLKTHLLCFLPSPRRNHHFADFFVGAELFAKRRKKADNWIVDETNAGTQSLPSGIPDYQQYQPRQKTISPNILPAYSDAGKHRVQLNLHQNQLIEKYSKGGVQVVKSPWEAALQTGSASSAFLEESPDQVRCPSVSSPMMYHRQSVPRDLPDATVKPSYDIGLTNNQQQHREEPYRNKSTAPIPSNPQRVLAYTPSVAQGWGGRSVELPKEYCESNEVNVLPCQSCDFCRTRYDRENMDFLYAKGEGLSATFTNDIEKRLNRLEQIQMFFLEQQHQQLAGNLSKKNIEIDDKLNVRELIHSFEQQSLGETSKNSSNDEDAINKNEGLYVPKEISLSSYVPPPQKQPSFTLSQKDESTFRHMPKSNFGVSADTQFSNGRFPLSNSNPLGYTTSVPKEQHSFSSQPINNIAPQVNFNPSPLSFDKLSRYENNHDNQNQQQHLNVRQKTQVQNASPIPFGTSKCTSFNENLPRSPISWTSPIEGASPQPYNLNNASSHRQSNQGQSFNKLARGWGEVQSKQHQQTYSCQYIPPATVSRNLPYTEVPYSDF</sequence>
<keyword evidence="3" id="KW-0597">Phosphoprotein</keyword>
<dbReference type="InterPro" id="IPR051976">
    <property type="entry name" value="Synaptopodin_domain"/>
</dbReference>
<gene>
    <name evidence="8 9 10 11" type="primary">LOC108072466</name>
</gene>
<dbReference type="GeneID" id="108072466"/>
<evidence type="ECO:0000313" key="9">
    <source>
        <dbReference type="RefSeq" id="XP_070143707.1"/>
    </source>
</evidence>
<dbReference type="PANTHER" id="PTHR24217:SF0">
    <property type="entry name" value="PDZ DOMAIN-CONTAINING PROTEIN"/>
    <property type="match status" value="1"/>
</dbReference>
<feature type="coiled-coil region" evidence="5">
    <location>
        <begin position="266"/>
        <end position="296"/>
    </location>
</feature>
<feature type="compositionally biased region" description="Basic and acidic residues" evidence="6">
    <location>
        <begin position="218"/>
        <end position="227"/>
    </location>
</feature>
<organism evidence="7 11">
    <name type="scientific">Drosophila kikkawai</name>
    <name type="common">Fruit fly</name>
    <dbReference type="NCBI Taxonomy" id="30033"/>
    <lineage>
        <taxon>Eukaryota</taxon>
        <taxon>Metazoa</taxon>
        <taxon>Ecdysozoa</taxon>
        <taxon>Arthropoda</taxon>
        <taxon>Hexapoda</taxon>
        <taxon>Insecta</taxon>
        <taxon>Pterygota</taxon>
        <taxon>Neoptera</taxon>
        <taxon>Endopterygota</taxon>
        <taxon>Diptera</taxon>
        <taxon>Brachycera</taxon>
        <taxon>Muscomorpha</taxon>
        <taxon>Ephydroidea</taxon>
        <taxon>Drosophilidae</taxon>
        <taxon>Drosophila</taxon>
        <taxon>Sophophora</taxon>
    </lineage>
</organism>
<feature type="compositionally biased region" description="Polar residues" evidence="6">
    <location>
        <begin position="992"/>
        <end position="1008"/>
    </location>
</feature>